<feature type="compositionally biased region" description="Basic and acidic residues" evidence="1">
    <location>
        <begin position="53"/>
        <end position="63"/>
    </location>
</feature>
<accession>A0ABP5NL17</accession>
<organism evidence="2 3">
    <name type="scientific">Streptomyces bangladeshensis</name>
    <dbReference type="NCBI Taxonomy" id="295352"/>
    <lineage>
        <taxon>Bacteria</taxon>
        <taxon>Bacillati</taxon>
        <taxon>Actinomycetota</taxon>
        <taxon>Actinomycetes</taxon>
        <taxon>Kitasatosporales</taxon>
        <taxon>Streptomycetaceae</taxon>
        <taxon>Streptomyces</taxon>
    </lineage>
</organism>
<keyword evidence="3" id="KW-1185">Reference proteome</keyword>
<evidence type="ECO:0000313" key="3">
    <source>
        <dbReference type="Proteomes" id="UP001501391"/>
    </source>
</evidence>
<gene>
    <name evidence="2" type="ORF">GCM10009787_50200</name>
</gene>
<proteinExistence type="predicted"/>
<feature type="region of interest" description="Disordered" evidence="1">
    <location>
        <begin position="1"/>
        <end position="63"/>
    </location>
</feature>
<sequence>MSETAGTQPPGAQTPLFDHALRLHAQAPEEPLPRDGEPYPDDASHRRRPGPKAPEDRRGAGKDAARVLETHFARAAASPSDLLDAFHDVHVPMHHDAHIAAAAKRADRGRVRATGRWLVRHGGDRCAVTMGLALLAAVGTADDIPLIRTIGLLSNRFAPLVAYAFERLPGGAEALLWLADRVTGWGRVYVVEALCRLDDPAARPWLLRKACDGDFLNGYFAGKVATVAKLHEALGELDGDSELADHVGRLLHTMSDCGGMGITLADYPHARAVLEAHARSAGSLDPTVERYFTLALLAQHLTAQPPEAAGCTAAQQAALRRSYVAVLDREDWSRVAVAGLAAEDNRMRWLADHRAPRLRLRAFPDRPPDPEASAHGIECPPPVRPWRKGRRPWTAPLTRGGEGVRPGGPGPSPG</sequence>
<evidence type="ECO:0000256" key="1">
    <source>
        <dbReference type="SAM" id="MobiDB-lite"/>
    </source>
</evidence>
<dbReference type="RefSeq" id="WP_346163625.1">
    <property type="nucleotide sequence ID" value="NZ_BAAAOQ010000017.1"/>
</dbReference>
<name>A0ABP5NL17_9ACTN</name>
<protein>
    <submittedName>
        <fullName evidence="2">Uncharacterized protein</fullName>
    </submittedName>
</protein>
<dbReference type="EMBL" id="BAAAOQ010000017">
    <property type="protein sequence ID" value="GAA2200214.1"/>
    <property type="molecule type" value="Genomic_DNA"/>
</dbReference>
<dbReference type="Proteomes" id="UP001501391">
    <property type="component" value="Unassembled WGS sequence"/>
</dbReference>
<evidence type="ECO:0000313" key="2">
    <source>
        <dbReference type="EMBL" id="GAA2200214.1"/>
    </source>
</evidence>
<reference evidence="3" key="1">
    <citation type="journal article" date="2019" name="Int. J. Syst. Evol. Microbiol.">
        <title>The Global Catalogue of Microorganisms (GCM) 10K type strain sequencing project: providing services to taxonomists for standard genome sequencing and annotation.</title>
        <authorList>
            <consortium name="The Broad Institute Genomics Platform"/>
            <consortium name="The Broad Institute Genome Sequencing Center for Infectious Disease"/>
            <person name="Wu L."/>
            <person name="Ma J."/>
        </authorList>
    </citation>
    <scope>NUCLEOTIDE SEQUENCE [LARGE SCALE GENOMIC DNA]</scope>
    <source>
        <strain evidence="3">JCM 14924</strain>
    </source>
</reference>
<feature type="compositionally biased region" description="Polar residues" evidence="1">
    <location>
        <begin position="1"/>
        <end position="11"/>
    </location>
</feature>
<feature type="region of interest" description="Disordered" evidence="1">
    <location>
        <begin position="362"/>
        <end position="414"/>
    </location>
</feature>
<comment type="caution">
    <text evidence="2">The sequence shown here is derived from an EMBL/GenBank/DDBJ whole genome shotgun (WGS) entry which is preliminary data.</text>
</comment>